<comment type="caution">
    <text evidence="2">The sequence shown here is derived from an EMBL/GenBank/DDBJ whole genome shotgun (WGS) entry which is preliminary data.</text>
</comment>
<proteinExistence type="predicted"/>
<evidence type="ECO:0000256" key="1">
    <source>
        <dbReference type="SAM" id="MobiDB-lite"/>
    </source>
</evidence>
<feature type="region of interest" description="Disordered" evidence="1">
    <location>
        <begin position="105"/>
        <end position="150"/>
    </location>
</feature>
<dbReference type="AlphaFoldDB" id="A0AAN5D9Y6"/>
<name>A0AAN5D9Y6_9BILA</name>
<dbReference type="EMBL" id="BTRK01000006">
    <property type="protein sequence ID" value="GMR58742.1"/>
    <property type="molecule type" value="Genomic_DNA"/>
</dbReference>
<dbReference type="Proteomes" id="UP001328107">
    <property type="component" value="Unassembled WGS sequence"/>
</dbReference>
<protein>
    <submittedName>
        <fullName evidence="2">Uncharacterized protein</fullName>
    </submittedName>
</protein>
<evidence type="ECO:0000313" key="2">
    <source>
        <dbReference type="EMBL" id="GMR58742.1"/>
    </source>
</evidence>
<feature type="non-terminal residue" evidence="2">
    <location>
        <position position="150"/>
    </location>
</feature>
<organism evidence="2 3">
    <name type="scientific">Pristionchus mayeri</name>
    <dbReference type="NCBI Taxonomy" id="1317129"/>
    <lineage>
        <taxon>Eukaryota</taxon>
        <taxon>Metazoa</taxon>
        <taxon>Ecdysozoa</taxon>
        <taxon>Nematoda</taxon>
        <taxon>Chromadorea</taxon>
        <taxon>Rhabditida</taxon>
        <taxon>Rhabditina</taxon>
        <taxon>Diplogasteromorpha</taxon>
        <taxon>Diplogasteroidea</taxon>
        <taxon>Neodiplogasteridae</taxon>
        <taxon>Pristionchus</taxon>
    </lineage>
</organism>
<feature type="region of interest" description="Disordered" evidence="1">
    <location>
        <begin position="28"/>
        <end position="50"/>
    </location>
</feature>
<accession>A0AAN5D9Y6</accession>
<feature type="compositionally biased region" description="Low complexity" evidence="1">
    <location>
        <begin position="122"/>
        <end position="150"/>
    </location>
</feature>
<gene>
    <name evidence="2" type="ORF">PMAYCL1PPCAC_28937</name>
</gene>
<reference evidence="3" key="1">
    <citation type="submission" date="2022-10" db="EMBL/GenBank/DDBJ databases">
        <title>Genome assembly of Pristionchus species.</title>
        <authorList>
            <person name="Yoshida K."/>
            <person name="Sommer R.J."/>
        </authorList>
    </citation>
    <scope>NUCLEOTIDE SEQUENCE [LARGE SCALE GENOMIC DNA]</scope>
    <source>
        <strain evidence="3">RS5460</strain>
    </source>
</reference>
<evidence type="ECO:0000313" key="3">
    <source>
        <dbReference type="Proteomes" id="UP001328107"/>
    </source>
</evidence>
<keyword evidence="3" id="KW-1185">Reference proteome</keyword>
<sequence>MSANSLLMAPFEDYDAWKIRMKNAKMEREKAKSLNPHPEPPLNFSPFGKTVIPSISDEEDECKGTFVVLPTIPPMRVIVERNGKYLVSTKKCRIPFPHKGQRTFPASISTFSSSSLPREPNLLALSPTTSSTLSSTPLHSTAPSSSSSSS</sequence>